<sequence length="216" mass="23594">SITGPQLVVDPTNNDLYCLWAGNADSTDVALNDYINGEIYGAISYDNGATWTDYKNLTNTPSPGAAAGDCFDEDYFTASPLIVNDSIFVTFIEDKDACAFVHGGVMTDNPVHGWVFPKDIGIEEHDDTETPSRLTMNISNPASRNAKISYTLTNAGEISLKVYDRTGSLVRTIETGYKDAGVYNRNLDVSELANGTYFLFLKTEEANVHSSLIVIH</sequence>
<evidence type="ECO:0000313" key="2">
    <source>
        <dbReference type="EMBL" id="GAI64850.1"/>
    </source>
</evidence>
<dbReference type="NCBIfam" id="TIGR04183">
    <property type="entry name" value="Por_Secre_tail"/>
    <property type="match status" value="1"/>
</dbReference>
<protein>
    <recommendedName>
        <fullName evidence="1">Secretion system C-terminal sorting domain-containing protein</fullName>
    </recommendedName>
</protein>
<accession>X1RNV6</accession>
<dbReference type="Gene3D" id="2.60.40.4070">
    <property type="match status" value="1"/>
</dbReference>
<comment type="caution">
    <text evidence="2">The sequence shown here is derived from an EMBL/GenBank/DDBJ whole genome shotgun (WGS) entry which is preliminary data.</text>
</comment>
<reference evidence="2" key="1">
    <citation type="journal article" date="2014" name="Front. Microbiol.">
        <title>High frequency of phylogenetically diverse reductive dehalogenase-homologous genes in deep subseafloor sedimentary metagenomes.</title>
        <authorList>
            <person name="Kawai M."/>
            <person name="Futagami T."/>
            <person name="Toyoda A."/>
            <person name="Takaki Y."/>
            <person name="Nishi S."/>
            <person name="Hori S."/>
            <person name="Arai W."/>
            <person name="Tsubouchi T."/>
            <person name="Morono Y."/>
            <person name="Uchiyama I."/>
            <person name="Ito T."/>
            <person name="Fujiyama A."/>
            <person name="Inagaki F."/>
            <person name="Takami H."/>
        </authorList>
    </citation>
    <scope>NUCLEOTIDE SEQUENCE</scope>
    <source>
        <strain evidence="2">Expedition CK06-06</strain>
    </source>
</reference>
<dbReference type="Pfam" id="PF18962">
    <property type="entry name" value="Por_Secre_tail"/>
    <property type="match status" value="1"/>
</dbReference>
<gene>
    <name evidence="2" type="ORF">S12H4_05597</name>
</gene>
<dbReference type="AlphaFoldDB" id="X1RNV6"/>
<dbReference type="CDD" id="cd15482">
    <property type="entry name" value="Sialidase_non-viral"/>
    <property type="match status" value="1"/>
</dbReference>
<feature type="domain" description="Secretion system C-terminal sorting" evidence="1">
    <location>
        <begin position="140"/>
        <end position="214"/>
    </location>
</feature>
<evidence type="ECO:0000259" key="1">
    <source>
        <dbReference type="Pfam" id="PF18962"/>
    </source>
</evidence>
<dbReference type="InterPro" id="IPR036278">
    <property type="entry name" value="Sialidase_sf"/>
</dbReference>
<dbReference type="InterPro" id="IPR026444">
    <property type="entry name" value="Secre_tail"/>
</dbReference>
<dbReference type="EMBL" id="BARW01001871">
    <property type="protein sequence ID" value="GAI64850.1"/>
    <property type="molecule type" value="Genomic_DNA"/>
</dbReference>
<dbReference type="SUPFAM" id="SSF50939">
    <property type="entry name" value="Sialidases"/>
    <property type="match status" value="1"/>
</dbReference>
<feature type="non-terminal residue" evidence="2">
    <location>
        <position position="1"/>
    </location>
</feature>
<proteinExistence type="predicted"/>
<organism evidence="2">
    <name type="scientific">marine sediment metagenome</name>
    <dbReference type="NCBI Taxonomy" id="412755"/>
    <lineage>
        <taxon>unclassified sequences</taxon>
        <taxon>metagenomes</taxon>
        <taxon>ecological metagenomes</taxon>
    </lineage>
</organism>
<name>X1RNV6_9ZZZZ</name>